<dbReference type="PANTHER" id="PTHR30303:SF0">
    <property type="entry name" value="CARBAMOYL DEHYDRATASE HYPE"/>
    <property type="match status" value="1"/>
</dbReference>
<organism evidence="4 5">
    <name type="scientific">Pyramidobacter porci</name>
    <dbReference type="NCBI Taxonomy" id="2605789"/>
    <lineage>
        <taxon>Bacteria</taxon>
        <taxon>Thermotogati</taxon>
        <taxon>Synergistota</taxon>
        <taxon>Synergistia</taxon>
        <taxon>Synergistales</taxon>
        <taxon>Dethiosulfovibrionaceae</taxon>
        <taxon>Pyramidobacter</taxon>
    </lineage>
</organism>
<evidence type="ECO:0000259" key="2">
    <source>
        <dbReference type="Pfam" id="PF00586"/>
    </source>
</evidence>
<evidence type="ECO:0000256" key="1">
    <source>
        <dbReference type="ARBA" id="ARBA00006243"/>
    </source>
</evidence>
<dbReference type="Gene3D" id="3.30.1330.10">
    <property type="entry name" value="PurM-like, N-terminal domain"/>
    <property type="match status" value="1"/>
</dbReference>
<accession>A0A6L5YE53</accession>
<evidence type="ECO:0000313" key="4">
    <source>
        <dbReference type="EMBL" id="MST56551.1"/>
    </source>
</evidence>
<evidence type="ECO:0000259" key="3">
    <source>
        <dbReference type="Pfam" id="PF02769"/>
    </source>
</evidence>
<dbReference type="PIRSF" id="PIRSF005644">
    <property type="entry name" value="Hdrgns_mtr_HypE"/>
    <property type="match status" value="1"/>
</dbReference>
<dbReference type="SUPFAM" id="SSF55326">
    <property type="entry name" value="PurM N-terminal domain-like"/>
    <property type="match status" value="1"/>
</dbReference>
<dbReference type="InterPro" id="IPR036921">
    <property type="entry name" value="PurM-like_N_sf"/>
</dbReference>
<dbReference type="AlphaFoldDB" id="A0A6L5YE53"/>
<dbReference type="InterPro" id="IPR036676">
    <property type="entry name" value="PurM-like_C_sf"/>
</dbReference>
<evidence type="ECO:0000313" key="5">
    <source>
        <dbReference type="Proteomes" id="UP000473699"/>
    </source>
</evidence>
<dbReference type="RefSeq" id="WP_154529623.1">
    <property type="nucleotide sequence ID" value="NZ_VUNH01000013.1"/>
</dbReference>
<dbReference type="Proteomes" id="UP000473699">
    <property type="component" value="Unassembled WGS sequence"/>
</dbReference>
<dbReference type="Pfam" id="PF00586">
    <property type="entry name" value="AIRS"/>
    <property type="match status" value="1"/>
</dbReference>
<dbReference type="InterPro" id="IPR011854">
    <property type="entry name" value="HypE"/>
</dbReference>
<dbReference type="PANTHER" id="PTHR30303">
    <property type="entry name" value="HYDROGENASE ISOENZYMES FORMATION PROTEIN HYPE"/>
    <property type="match status" value="1"/>
</dbReference>
<keyword evidence="5" id="KW-1185">Reference proteome</keyword>
<sequence>MSELISLGEGSGGRLTADLVASVIKNFAACDGQKGGCEDCTFIEGNLAVTTDGFTVSPRFFPGGDMGHLAVCGATNDLAVRGVRPQWLTLGMIIEEGLPRAELLRLVRSAARQCEVLGATLAAGDTKVVPHGACEGAFFNVTALGHAVTPRPLGMNRLRPGDALILSTTPGRHGAVIAALRYGLDRGGLESDCAALWPLLEPLLSLEGLRCMRDCTRGGLGTVLCEWAEAAGLGMEIEEERLAFHPSVAAICDILGFDPLYLASEGCALIACAPAETGNALARLRRHPLGRDAALIGTVTAEHAGLVGMKTRLGGSRIVDMPVGEILPRIC</sequence>
<dbReference type="EMBL" id="VUNH01000013">
    <property type="protein sequence ID" value="MST56551.1"/>
    <property type="molecule type" value="Genomic_DNA"/>
</dbReference>
<comment type="caution">
    <text evidence="4">The sequence shown here is derived from an EMBL/GenBank/DDBJ whole genome shotgun (WGS) entry which is preliminary data.</text>
</comment>
<dbReference type="InterPro" id="IPR016188">
    <property type="entry name" value="PurM-like_N"/>
</dbReference>
<dbReference type="Pfam" id="PF02769">
    <property type="entry name" value="AIRS_C"/>
    <property type="match status" value="1"/>
</dbReference>
<dbReference type="InterPro" id="IPR010918">
    <property type="entry name" value="PurM-like_C_dom"/>
</dbReference>
<name>A0A6L5YE53_9BACT</name>
<dbReference type="SUPFAM" id="SSF56042">
    <property type="entry name" value="PurM C-terminal domain-like"/>
    <property type="match status" value="1"/>
</dbReference>
<dbReference type="NCBIfam" id="TIGR02124">
    <property type="entry name" value="hypE"/>
    <property type="match status" value="1"/>
</dbReference>
<reference evidence="4 5" key="1">
    <citation type="submission" date="2019-08" db="EMBL/GenBank/DDBJ databases">
        <title>In-depth cultivation of the pig gut microbiome towards novel bacterial diversity and tailored functional studies.</title>
        <authorList>
            <person name="Wylensek D."/>
            <person name="Hitch T.C.A."/>
            <person name="Clavel T."/>
        </authorList>
    </citation>
    <scope>NUCLEOTIDE SEQUENCE [LARGE SCALE GENOMIC DNA]</scope>
    <source>
        <strain evidence="4 5">SM-530-WT-4B</strain>
    </source>
</reference>
<feature type="domain" description="PurM-like C-terminal" evidence="3">
    <location>
        <begin position="159"/>
        <end position="303"/>
    </location>
</feature>
<protein>
    <submittedName>
        <fullName evidence="4">Hydrogenase expression/formation protein HypE</fullName>
    </submittedName>
</protein>
<dbReference type="GO" id="GO:0051604">
    <property type="term" value="P:protein maturation"/>
    <property type="evidence" value="ECO:0007669"/>
    <property type="project" value="TreeGrafter"/>
</dbReference>
<proteinExistence type="inferred from homology"/>
<dbReference type="Gene3D" id="3.90.650.10">
    <property type="entry name" value="PurM-like C-terminal domain"/>
    <property type="match status" value="1"/>
</dbReference>
<feature type="domain" description="PurM-like N-terminal" evidence="2">
    <location>
        <begin position="39"/>
        <end position="146"/>
    </location>
</feature>
<gene>
    <name evidence="4" type="primary">hypE</name>
    <name evidence="4" type="ORF">FYJ74_10990</name>
</gene>
<comment type="similarity">
    <text evidence="1">Belongs to the HypE family.</text>
</comment>